<name>A0A084EU95_SPHYA</name>
<feature type="chain" id="PRO_5001774733" evidence="1">
    <location>
        <begin position="22"/>
        <end position="185"/>
    </location>
</feature>
<comment type="caution">
    <text evidence="2">The sequence shown here is derived from an EMBL/GenBank/DDBJ whole genome shotgun (WGS) entry which is preliminary data.</text>
</comment>
<dbReference type="PATRIC" id="fig|13690.10.peg.221"/>
<reference evidence="2 3" key="1">
    <citation type="submission" date="2014-03" db="EMBL/GenBank/DDBJ databases">
        <title>Genome sequence of Sphingobium yanoikuyae B1.</title>
        <authorList>
            <person name="Gan H.M."/>
            <person name="Gan H.Y."/>
            <person name="Savka M.A."/>
        </authorList>
    </citation>
    <scope>NUCLEOTIDE SEQUENCE [LARGE SCALE GENOMIC DNA]</scope>
    <source>
        <strain evidence="2 3">B1</strain>
    </source>
</reference>
<gene>
    <name evidence="2" type="ORF">CP98_00215</name>
</gene>
<proteinExistence type="predicted"/>
<keyword evidence="1" id="KW-0732">Signal</keyword>
<dbReference type="AlphaFoldDB" id="A0A084EU95"/>
<sequence length="185" mass="19634">MIFTRLLFAAALPALLLACSAKPDAGADAANDSGNVQAAAPQGALLPLVIHTAKGVHRFDVEVARTEAEQERGLMFRKALDADKGMLFPMEPPRTASFWMKNTVIPLDMLFIHTDGTIAFIGANVAPYSREPVSAGVPVVAVLELRGGRAAELGIKEGDRLSWGKCATTDGKSAIDLDFCPTTAR</sequence>
<feature type="signal peptide" evidence="1">
    <location>
        <begin position="1"/>
        <end position="21"/>
    </location>
</feature>
<dbReference type="EMBL" id="JGVR01000001">
    <property type="protein sequence ID" value="KEZ21537.1"/>
    <property type="molecule type" value="Genomic_DNA"/>
</dbReference>
<accession>A0A084EU95</accession>
<dbReference type="STRING" id="13690.AX777_06470"/>
<dbReference type="Pfam" id="PF02643">
    <property type="entry name" value="DUF192"/>
    <property type="match status" value="1"/>
</dbReference>
<dbReference type="PANTHER" id="PTHR37953:SF1">
    <property type="entry name" value="UPF0127 PROTEIN MJ1496"/>
    <property type="match status" value="1"/>
</dbReference>
<dbReference type="Gene3D" id="2.60.120.1140">
    <property type="entry name" value="Protein of unknown function DUF192"/>
    <property type="match status" value="1"/>
</dbReference>
<evidence type="ECO:0000256" key="1">
    <source>
        <dbReference type="SAM" id="SignalP"/>
    </source>
</evidence>
<dbReference type="PANTHER" id="PTHR37953">
    <property type="entry name" value="UPF0127 PROTEIN MJ1496"/>
    <property type="match status" value="1"/>
</dbReference>
<dbReference type="InterPro" id="IPR038695">
    <property type="entry name" value="Saro_0823-like_sf"/>
</dbReference>
<evidence type="ECO:0000313" key="2">
    <source>
        <dbReference type="EMBL" id="KEZ21537.1"/>
    </source>
</evidence>
<dbReference type="eggNOG" id="COG1430">
    <property type="taxonomic scope" value="Bacteria"/>
</dbReference>
<dbReference type="InterPro" id="IPR003795">
    <property type="entry name" value="DUF192"/>
</dbReference>
<dbReference type="RefSeq" id="WP_037516122.1">
    <property type="nucleotide sequence ID" value="NZ_JGVR01000001.1"/>
</dbReference>
<protein>
    <submittedName>
        <fullName evidence="2">Exported protein</fullName>
    </submittedName>
</protein>
<organism evidence="2 3">
    <name type="scientific">Sphingobium yanoikuyae</name>
    <name type="common">Sphingomonas yanoikuyae</name>
    <dbReference type="NCBI Taxonomy" id="13690"/>
    <lineage>
        <taxon>Bacteria</taxon>
        <taxon>Pseudomonadati</taxon>
        <taxon>Pseudomonadota</taxon>
        <taxon>Alphaproteobacteria</taxon>
        <taxon>Sphingomonadales</taxon>
        <taxon>Sphingomonadaceae</taxon>
        <taxon>Sphingobium</taxon>
    </lineage>
</organism>
<evidence type="ECO:0000313" key="3">
    <source>
        <dbReference type="Proteomes" id="UP000028534"/>
    </source>
</evidence>
<dbReference type="PROSITE" id="PS51257">
    <property type="entry name" value="PROKAR_LIPOPROTEIN"/>
    <property type="match status" value="1"/>
</dbReference>
<dbReference type="Proteomes" id="UP000028534">
    <property type="component" value="Unassembled WGS sequence"/>
</dbReference>